<reference evidence="1" key="1">
    <citation type="submission" date="2023-04" db="EMBL/GenBank/DDBJ databases">
        <title>Chromosome-level genome of Chaenocephalus aceratus.</title>
        <authorList>
            <person name="Park H."/>
        </authorList>
    </citation>
    <scope>NUCLEOTIDE SEQUENCE</scope>
    <source>
        <strain evidence="1">DE</strain>
        <tissue evidence="1">Muscle</tissue>
    </source>
</reference>
<evidence type="ECO:0000313" key="2">
    <source>
        <dbReference type="Proteomes" id="UP001228049"/>
    </source>
</evidence>
<evidence type="ECO:0000313" key="1">
    <source>
        <dbReference type="EMBL" id="KAK1899229.1"/>
    </source>
</evidence>
<accession>A0AAD9CCY4</accession>
<protein>
    <submittedName>
        <fullName evidence="1">AP-5 complex subunit mu-1</fullName>
    </submittedName>
</protein>
<name>A0AAD9CCY4_DISEL</name>
<dbReference type="Proteomes" id="UP001228049">
    <property type="component" value="Unassembled WGS sequence"/>
</dbReference>
<keyword evidence="2" id="KW-1185">Reference proteome</keyword>
<comment type="caution">
    <text evidence="1">The sequence shown here is derived from an EMBL/GenBank/DDBJ whole genome shotgun (WGS) entry which is preliminary data.</text>
</comment>
<sequence>MRILRRRGADCTSTSSSALFRTVRLPEGWFHITADGAGGTISKSEPLYEKRFLRRIYGVALVSEEMAPVVTMVRRRRVYSCQPVKSPRS</sequence>
<gene>
    <name evidence="1" type="ORF">KUDE01_018750</name>
</gene>
<proteinExistence type="predicted"/>
<dbReference type="AlphaFoldDB" id="A0AAD9CCY4"/>
<organism evidence="1 2">
    <name type="scientific">Dissostichus eleginoides</name>
    <name type="common">Patagonian toothfish</name>
    <name type="synonym">Dissostichus amissus</name>
    <dbReference type="NCBI Taxonomy" id="100907"/>
    <lineage>
        <taxon>Eukaryota</taxon>
        <taxon>Metazoa</taxon>
        <taxon>Chordata</taxon>
        <taxon>Craniata</taxon>
        <taxon>Vertebrata</taxon>
        <taxon>Euteleostomi</taxon>
        <taxon>Actinopterygii</taxon>
        <taxon>Neopterygii</taxon>
        <taxon>Teleostei</taxon>
        <taxon>Neoteleostei</taxon>
        <taxon>Acanthomorphata</taxon>
        <taxon>Eupercaria</taxon>
        <taxon>Perciformes</taxon>
        <taxon>Notothenioidei</taxon>
        <taxon>Nototheniidae</taxon>
        <taxon>Dissostichus</taxon>
    </lineage>
</organism>
<dbReference type="EMBL" id="JASDAP010000008">
    <property type="protein sequence ID" value="KAK1899229.1"/>
    <property type="molecule type" value="Genomic_DNA"/>
</dbReference>